<feature type="domain" description="ABC transporter" evidence="5">
    <location>
        <begin position="81"/>
        <end position="314"/>
    </location>
</feature>
<dbReference type="InterPro" id="IPR027417">
    <property type="entry name" value="P-loop_NTPase"/>
</dbReference>
<dbReference type="PROSITE" id="PS00211">
    <property type="entry name" value="ABC_TRANSPORTER_1"/>
    <property type="match status" value="1"/>
</dbReference>
<dbReference type="Pfam" id="PF00005">
    <property type="entry name" value="ABC_tran"/>
    <property type="match status" value="1"/>
</dbReference>
<keyword evidence="6" id="KW-0449">Lipoprotein</keyword>
<evidence type="ECO:0000256" key="3">
    <source>
        <dbReference type="ARBA" id="ARBA00022741"/>
    </source>
</evidence>
<keyword evidence="2" id="KW-0813">Transport</keyword>
<evidence type="ECO:0000256" key="1">
    <source>
        <dbReference type="ARBA" id="ARBA00005417"/>
    </source>
</evidence>
<evidence type="ECO:0000259" key="5">
    <source>
        <dbReference type="PROSITE" id="PS50893"/>
    </source>
</evidence>
<dbReference type="SUPFAM" id="SSF52540">
    <property type="entry name" value="P-loop containing nucleoside triphosphate hydrolases"/>
    <property type="match status" value="1"/>
</dbReference>
<dbReference type="Proteomes" id="UP000294614">
    <property type="component" value="Unassembled WGS sequence"/>
</dbReference>
<dbReference type="Gene3D" id="3.40.50.300">
    <property type="entry name" value="P-loop containing nucleotide triphosphate hydrolases"/>
    <property type="match status" value="1"/>
</dbReference>
<dbReference type="EMBL" id="SMGG01000003">
    <property type="protein sequence ID" value="TCK62556.1"/>
    <property type="molecule type" value="Genomic_DNA"/>
</dbReference>
<keyword evidence="7" id="KW-1185">Reference proteome</keyword>
<sequence length="338" mass="37304">MTELMNTPFAVIAEEHPYAMDYFRSVGVTVTDTEMTPREVIDALNPEDLEDKGFSREQISSHFIEFLKQAAMLRSTAERSVHSVTILGGRDKSGEPENFELTLKPGDIVCIVGTTGSGKSRLLADIECFAQKDTPTERTVLVNGKILDGEDRFKLENKLVAQLSQNMNFVVDMSVGDFIAMHAASRMIPDIESTVTAVIACANELAGETFSPETALTQLSGGQSRALMIADTAMLSSSPIVLIDEIENAGVDRKKALELLVKEEKIVLMSTHDPILALMGNRRLAIHNGGVKRIIETDEEELKGLKVLQEVDAKLMRLRTMLRAGEKISLDMKKFFEI</sequence>
<dbReference type="InterPro" id="IPR017871">
    <property type="entry name" value="ABC_transporter-like_CS"/>
</dbReference>
<dbReference type="GO" id="GO:0016887">
    <property type="term" value="F:ATP hydrolysis activity"/>
    <property type="evidence" value="ECO:0007669"/>
    <property type="project" value="InterPro"/>
</dbReference>
<dbReference type="InterPro" id="IPR003593">
    <property type="entry name" value="AAA+_ATPase"/>
</dbReference>
<evidence type="ECO:0000313" key="6">
    <source>
        <dbReference type="EMBL" id="TCK62556.1"/>
    </source>
</evidence>
<dbReference type="GO" id="GO:0005524">
    <property type="term" value="F:ATP binding"/>
    <property type="evidence" value="ECO:0007669"/>
    <property type="project" value="UniProtKB-KW"/>
</dbReference>
<dbReference type="PANTHER" id="PTHR43117:SF4">
    <property type="entry name" value="OSMOPROTECTANT IMPORT ATP-BINDING PROTEIN OSMV"/>
    <property type="match status" value="1"/>
</dbReference>
<reference evidence="6 7" key="1">
    <citation type="submission" date="2019-03" db="EMBL/GenBank/DDBJ databases">
        <title>Genomic Encyclopedia of Type Strains, Phase IV (KMG-IV): sequencing the most valuable type-strain genomes for metagenomic binning, comparative biology and taxonomic classification.</title>
        <authorList>
            <person name="Goeker M."/>
        </authorList>
    </citation>
    <scope>NUCLEOTIDE SEQUENCE [LARGE SCALE GENOMIC DNA]</scope>
    <source>
        <strain evidence="6 7">DSM 24984</strain>
    </source>
</reference>
<dbReference type="RefSeq" id="WP_132872700.1">
    <property type="nucleotide sequence ID" value="NZ_SMGG01000003.1"/>
</dbReference>
<organism evidence="6 7">
    <name type="scientific">Seleniivibrio woodruffii</name>
    <dbReference type="NCBI Taxonomy" id="1078050"/>
    <lineage>
        <taxon>Bacteria</taxon>
        <taxon>Pseudomonadati</taxon>
        <taxon>Deferribacterota</taxon>
        <taxon>Deferribacteres</taxon>
        <taxon>Deferribacterales</taxon>
        <taxon>Geovibrionaceae</taxon>
        <taxon>Seleniivibrio</taxon>
    </lineage>
</organism>
<proteinExistence type="inferred from homology"/>
<dbReference type="SMART" id="SM00382">
    <property type="entry name" value="AAA"/>
    <property type="match status" value="1"/>
</dbReference>
<gene>
    <name evidence="6" type="ORF">C8D98_1085</name>
</gene>
<dbReference type="PANTHER" id="PTHR43117">
    <property type="entry name" value="OSMOPROTECTANT IMPORT ATP-BINDING PROTEIN OSMV"/>
    <property type="match status" value="1"/>
</dbReference>
<dbReference type="OrthoDB" id="9776556at2"/>
<keyword evidence="3" id="KW-0547">Nucleotide-binding</keyword>
<evidence type="ECO:0000256" key="4">
    <source>
        <dbReference type="ARBA" id="ARBA00022840"/>
    </source>
</evidence>
<keyword evidence="4" id="KW-0067">ATP-binding</keyword>
<comment type="caution">
    <text evidence="6">The sequence shown here is derived from an EMBL/GenBank/DDBJ whole genome shotgun (WGS) entry which is preliminary data.</text>
</comment>
<name>A0A4R1KD89_9BACT</name>
<evidence type="ECO:0000256" key="2">
    <source>
        <dbReference type="ARBA" id="ARBA00022448"/>
    </source>
</evidence>
<dbReference type="AlphaFoldDB" id="A0A4R1KD89"/>
<dbReference type="PROSITE" id="PS50893">
    <property type="entry name" value="ABC_TRANSPORTER_2"/>
    <property type="match status" value="1"/>
</dbReference>
<dbReference type="CDD" id="cd00267">
    <property type="entry name" value="ABC_ATPase"/>
    <property type="match status" value="1"/>
</dbReference>
<protein>
    <submittedName>
        <fullName evidence="6">ABC-type lipoprotein export system ATPase subunit</fullName>
    </submittedName>
</protein>
<dbReference type="InterPro" id="IPR003439">
    <property type="entry name" value="ABC_transporter-like_ATP-bd"/>
</dbReference>
<accession>A0A4R1KD89</accession>
<comment type="similarity">
    <text evidence="1">Belongs to the ABC transporter superfamily.</text>
</comment>
<evidence type="ECO:0000313" key="7">
    <source>
        <dbReference type="Proteomes" id="UP000294614"/>
    </source>
</evidence>